<dbReference type="InterPro" id="IPR050186">
    <property type="entry name" value="TPT_transporter"/>
</dbReference>
<proteinExistence type="predicted"/>
<keyword evidence="2 6" id="KW-0812">Transmembrane</keyword>
<name>A0A1E4TG08_9ASCO</name>
<feature type="transmembrane region" description="Helical" evidence="6">
    <location>
        <begin position="247"/>
        <end position="266"/>
    </location>
</feature>
<evidence type="ECO:0000256" key="2">
    <source>
        <dbReference type="ARBA" id="ARBA00022692"/>
    </source>
</evidence>
<evidence type="ECO:0000313" key="8">
    <source>
        <dbReference type="EMBL" id="ODV90712.1"/>
    </source>
</evidence>
<accession>A0A1E4TG08</accession>
<evidence type="ECO:0000256" key="5">
    <source>
        <dbReference type="SAM" id="MobiDB-lite"/>
    </source>
</evidence>
<dbReference type="Pfam" id="PF03151">
    <property type="entry name" value="TPT"/>
    <property type="match status" value="1"/>
</dbReference>
<organism evidence="8 9">
    <name type="scientific">Tortispora caseinolytica NRRL Y-17796</name>
    <dbReference type="NCBI Taxonomy" id="767744"/>
    <lineage>
        <taxon>Eukaryota</taxon>
        <taxon>Fungi</taxon>
        <taxon>Dikarya</taxon>
        <taxon>Ascomycota</taxon>
        <taxon>Saccharomycotina</taxon>
        <taxon>Trigonopsidomycetes</taxon>
        <taxon>Trigonopsidales</taxon>
        <taxon>Trigonopsidaceae</taxon>
        <taxon>Tortispora</taxon>
    </lineage>
</organism>
<keyword evidence="4 6" id="KW-0472">Membrane</keyword>
<dbReference type="PANTHER" id="PTHR11132">
    <property type="entry name" value="SOLUTE CARRIER FAMILY 35"/>
    <property type="match status" value="1"/>
</dbReference>
<feature type="transmembrane region" description="Helical" evidence="6">
    <location>
        <begin position="286"/>
        <end position="307"/>
    </location>
</feature>
<dbReference type="GO" id="GO:0016020">
    <property type="term" value="C:membrane"/>
    <property type="evidence" value="ECO:0007669"/>
    <property type="project" value="UniProtKB-SubCell"/>
</dbReference>
<evidence type="ECO:0000256" key="6">
    <source>
        <dbReference type="SAM" id="Phobius"/>
    </source>
</evidence>
<protein>
    <recommendedName>
        <fullName evidence="7">Sugar phosphate transporter domain-containing protein</fullName>
    </recommendedName>
</protein>
<feature type="transmembrane region" description="Helical" evidence="6">
    <location>
        <begin position="186"/>
        <end position="204"/>
    </location>
</feature>
<gene>
    <name evidence="8" type="ORF">CANCADRAFT_31586</name>
</gene>
<feature type="region of interest" description="Disordered" evidence="5">
    <location>
        <begin position="388"/>
        <end position="413"/>
    </location>
</feature>
<feature type="transmembrane region" description="Helical" evidence="6">
    <location>
        <begin position="314"/>
        <end position="335"/>
    </location>
</feature>
<evidence type="ECO:0000259" key="7">
    <source>
        <dbReference type="Pfam" id="PF03151"/>
    </source>
</evidence>
<sequence>MVSHSRSHSNVASSLADYRRDRQPSFSDDDSDQRPSSKAKTIVSSFLGHEHSAFILRITKITLLILSWYTFSISLSLYNKWMFGDKRFAFHFPLFTTAGHFLIQFILSAIVVSVFPSLKWPPDTKLSTNDILLKLMPCSSATSLDIGLGNMSLQVISLAFYTMIKSSSLMFVLLFAFLFRLEIPTWNLVLVIFTISLGVILMVASEAQFVLSGFLLVLSASMFSGLRWSVTQLLLKTYPRTHNPFSTLLHLAPGMAVTLFIIALFVEDLSKFIKADLWTDYGMFKGILLLSLPGCIAFCMTISEFALIQTASVVSLSVAGIFKEALVIAFSSMIFGDSLHFMNMVGLAVTIAAIAAYNYMRLTKLRNELEPDSHLDIENMSLDDMEQELLPRPRSRSRSHSLAMASDVHLRHS</sequence>
<evidence type="ECO:0000313" key="9">
    <source>
        <dbReference type="Proteomes" id="UP000095023"/>
    </source>
</evidence>
<feature type="region of interest" description="Disordered" evidence="5">
    <location>
        <begin position="1"/>
        <end position="37"/>
    </location>
</feature>
<feature type="compositionally biased region" description="Low complexity" evidence="5">
    <location>
        <begin position="1"/>
        <end position="14"/>
    </location>
</feature>
<evidence type="ECO:0000256" key="1">
    <source>
        <dbReference type="ARBA" id="ARBA00004141"/>
    </source>
</evidence>
<feature type="transmembrane region" description="Helical" evidence="6">
    <location>
        <begin position="341"/>
        <end position="360"/>
    </location>
</feature>
<reference evidence="9" key="1">
    <citation type="submission" date="2016-02" db="EMBL/GenBank/DDBJ databases">
        <title>Comparative genomics of biotechnologically important yeasts.</title>
        <authorList>
            <consortium name="DOE Joint Genome Institute"/>
            <person name="Riley R."/>
            <person name="Haridas S."/>
            <person name="Wolfe K.H."/>
            <person name="Lopes M.R."/>
            <person name="Hittinger C.T."/>
            <person name="Goker M."/>
            <person name="Salamov A."/>
            <person name="Wisecaver J."/>
            <person name="Long T.M."/>
            <person name="Aerts A.L."/>
            <person name="Barry K."/>
            <person name="Choi C."/>
            <person name="Clum A."/>
            <person name="Coughlan A.Y."/>
            <person name="Deshpande S."/>
            <person name="Douglass A.P."/>
            <person name="Hanson S.J."/>
            <person name="Klenk H.-P."/>
            <person name="Labutti K."/>
            <person name="Lapidus A."/>
            <person name="Lindquist E."/>
            <person name="Lipzen A."/>
            <person name="Meier-Kolthoff J.P."/>
            <person name="Ohm R.A."/>
            <person name="Otillar R.P."/>
            <person name="Pangilinan J."/>
            <person name="Peng Y."/>
            <person name="Rokas A."/>
            <person name="Rosa C.A."/>
            <person name="Scheuner C."/>
            <person name="Sibirny A.A."/>
            <person name="Slot J.C."/>
            <person name="Stielow J.B."/>
            <person name="Sun H."/>
            <person name="Kurtzman C.P."/>
            <person name="Blackwell M."/>
            <person name="Jeffries T.W."/>
            <person name="Grigoriev I.V."/>
        </authorList>
    </citation>
    <scope>NUCLEOTIDE SEQUENCE [LARGE SCALE GENOMIC DNA]</scope>
    <source>
        <strain evidence="9">NRRL Y-17796</strain>
    </source>
</reference>
<dbReference type="AlphaFoldDB" id="A0A1E4TG08"/>
<evidence type="ECO:0000256" key="4">
    <source>
        <dbReference type="ARBA" id="ARBA00023136"/>
    </source>
</evidence>
<feature type="transmembrane region" description="Helical" evidence="6">
    <location>
        <begin position="210"/>
        <end position="235"/>
    </location>
</feature>
<feature type="transmembrane region" description="Helical" evidence="6">
    <location>
        <begin position="158"/>
        <end position="179"/>
    </location>
</feature>
<dbReference type="Proteomes" id="UP000095023">
    <property type="component" value="Unassembled WGS sequence"/>
</dbReference>
<dbReference type="EMBL" id="KV453842">
    <property type="protein sequence ID" value="ODV90712.1"/>
    <property type="molecule type" value="Genomic_DNA"/>
</dbReference>
<feature type="transmembrane region" description="Helical" evidence="6">
    <location>
        <begin position="90"/>
        <end position="115"/>
    </location>
</feature>
<comment type="subcellular location">
    <subcellularLocation>
        <location evidence="1">Membrane</location>
        <topology evidence="1">Multi-pass membrane protein</topology>
    </subcellularLocation>
</comment>
<feature type="transmembrane region" description="Helical" evidence="6">
    <location>
        <begin position="54"/>
        <end position="78"/>
    </location>
</feature>
<evidence type="ECO:0000256" key="3">
    <source>
        <dbReference type="ARBA" id="ARBA00022989"/>
    </source>
</evidence>
<dbReference type="InterPro" id="IPR004853">
    <property type="entry name" value="Sugar_P_trans_dom"/>
</dbReference>
<dbReference type="OrthoDB" id="18894at2759"/>
<feature type="domain" description="Sugar phosphate transporter" evidence="7">
    <location>
        <begin position="60"/>
        <end position="358"/>
    </location>
</feature>
<keyword evidence="9" id="KW-1185">Reference proteome</keyword>
<keyword evidence="3 6" id="KW-1133">Transmembrane helix</keyword>